<evidence type="ECO:0000313" key="1">
    <source>
        <dbReference type="EMBL" id="CAK7326988.1"/>
    </source>
</evidence>
<reference evidence="1 2" key="1">
    <citation type="submission" date="2024-01" db="EMBL/GenBank/DDBJ databases">
        <authorList>
            <person name="Waweru B."/>
        </authorList>
    </citation>
    <scope>NUCLEOTIDE SEQUENCE [LARGE SCALE GENOMIC DNA]</scope>
</reference>
<organism evidence="1 2">
    <name type="scientific">Dovyalis caffra</name>
    <dbReference type="NCBI Taxonomy" id="77055"/>
    <lineage>
        <taxon>Eukaryota</taxon>
        <taxon>Viridiplantae</taxon>
        <taxon>Streptophyta</taxon>
        <taxon>Embryophyta</taxon>
        <taxon>Tracheophyta</taxon>
        <taxon>Spermatophyta</taxon>
        <taxon>Magnoliopsida</taxon>
        <taxon>eudicotyledons</taxon>
        <taxon>Gunneridae</taxon>
        <taxon>Pentapetalae</taxon>
        <taxon>rosids</taxon>
        <taxon>fabids</taxon>
        <taxon>Malpighiales</taxon>
        <taxon>Salicaceae</taxon>
        <taxon>Flacourtieae</taxon>
        <taxon>Dovyalis</taxon>
    </lineage>
</organism>
<gene>
    <name evidence="1" type="ORF">DCAF_LOCUS4695</name>
</gene>
<dbReference type="AlphaFoldDB" id="A0AAV1R1R3"/>
<keyword evidence="2" id="KW-1185">Reference proteome</keyword>
<proteinExistence type="predicted"/>
<protein>
    <recommendedName>
        <fullName evidence="3">RING-type E3 ubiquitin transferase</fullName>
    </recommendedName>
</protein>
<name>A0AAV1R1R3_9ROSI</name>
<evidence type="ECO:0008006" key="3">
    <source>
        <dbReference type="Google" id="ProtNLM"/>
    </source>
</evidence>
<dbReference type="Proteomes" id="UP001314170">
    <property type="component" value="Unassembled WGS sequence"/>
</dbReference>
<sequence>MANWTSVPSSLSDTPMISAAASSSSSSLGAGVDDAFEEDACSICLDPFTVQDPATVLIAAALFSRNGCLAWDYGAMAVIHFTRFWFRSQRSKECPICWQLLVLKDLASQELLAAVENERRLRSKNLTPASVIAPHLDDDYDVEEDSYSDDSDFDEHVMQHLAAAAASRARYVRKRERQSSTGFGSSQVLAFTSPEHVPTVHQTYTSPEEVQTLSYGSSVINSPTPGSPSINIQNLSSVAPPVVNQVSTTAVNSPFNPRVLFRQPPTDTPQGQGSLELLSLSDSIKSKWFAASARYKESLSKSTRGIKEKLVARNNSVKELSKEVQREMSAGIAGVARMIERLDLTPKRTGPSMSDSGFSGGNSNFSWKGKGVEQNIIAQALAKKREEIAHDTSLGASSHASGTVQAQVEISHAQVWKPLKIEVIDAMTLRPGSSLCFTLSSEKAYDASDVL</sequence>
<comment type="caution">
    <text evidence="1">The sequence shown here is derived from an EMBL/GenBank/DDBJ whole genome shotgun (WGS) entry which is preliminary data.</text>
</comment>
<accession>A0AAV1R1R3</accession>
<evidence type="ECO:0000313" key="2">
    <source>
        <dbReference type="Proteomes" id="UP001314170"/>
    </source>
</evidence>
<dbReference type="EMBL" id="CAWUPB010000851">
    <property type="protein sequence ID" value="CAK7326988.1"/>
    <property type="molecule type" value="Genomic_DNA"/>
</dbReference>